<proteinExistence type="predicted"/>
<dbReference type="InterPro" id="IPR001660">
    <property type="entry name" value="SAM"/>
</dbReference>
<dbReference type="InParanoid" id="H2Z6V1"/>
<dbReference type="Gene3D" id="1.10.150.50">
    <property type="entry name" value="Transcription Factor, Ets-1"/>
    <property type="match status" value="1"/>
</dbReference>
<sequence>MTCPITVYERKIIMDRIAHDDDAKRPQVFCVILEQVQFTRAFAESLLAVNATLVDLTGDLAHLSIEEKTSYAVGALFERLDKIATVKSPYIPPPMQTDSKYDQDWKRKRVINWSGTDVVEWLYSIHVREFYRHAFAEQRVDGYLLLATRDSDLQWLLGKILLSCGRRSRPN</sequence>
<dbReference type="STRING" id="51511.ENSCSAVP00000013313"/>
<evidence type="ECO:0000259" key="1">
    <source>
        <dbReference type="PROSITE" id="PS50105"/>
    </source>
</evidence>
<dbReference type="OMA" id="EMSSSCW"/>
<accession>H2Z6V1</accession>
<dbReference type="InterPro" id="IPR013761">
    <property type="entry name" value="SAM/pointed_sf"/>
</dbReference>
<dbReference type="Proteomes" id="UP000007875">
    <property type="component" value="Unassembled WGS sequence"/>
</dbReference>
<reference evidence="2" key="3">
    <citation type="submission" date="2025-09" db="UniProtKB">
        <authorList>
            <consortium name="Ensembl"/>
        </authorList>
    </citation>
    <scope>IDENTIFICATION</scope>
</reference>
<evidence type="ECO:0000313" key="2">
    <source>
        <dbReference type="Ensembl" id="ENSCSAVP00000013313.1"/>
    </source>
</evidence>
<dbReference type="SUPFAM" id="SSF47769">
    <property type="entry name" value="SAM/Pointed domain"/>
    <property type="match status" value="1"/>
</dbReference>
<dbReference type="Ensembl" id="ENSCSAVT00000013463.1">
    <property type="protein sequence ID" value="ENSCSAVP00000013313.1"/>
    <property type="gene ID" value="ENSCSAVG00000007816.1"/>
</dbReference>
<name>H2Z6V1_CIOSA</name>
<dbReference type="PROSITE" id="PS50105">
    <property type="entry name" value="SAM_DOMAIN"/>
    <property type="match status" value="1"/>
</dbReference>
<organism evidence="2 3">
    <name type="scientific">Ciona savignyi</name>
    <name type="common">Pacific transparent sea squirt</name>
    <dbReference type="NCBI Taxonomy" id="51511"/>
    <lineage>
        <taxon>Eukaryota</taxon>
        <taxon>Metazoa</taxon>
        <taxon>Chordata</taxon>
        <taxon>Tunicata</taxon>
        <taxon>Ascidiacea</taxon>
        <taxon>Phlebobranchia</taxon>
        <taxon>Cionidae</taxon>
        <taxon>Ciona</taxon>
    </lineage>
</organism>
<dbReference type="GeneTree" id="ENSGT00940000171670"/>
<keyword evidence="3" id="KW-1185">Reference proteome</keyword>
<evidence type="ECO:0000313" key="3">
    <source>
        <dbReference type="Proteomes" id="UP000007875"/>
    </source>
</evidence>
<reference evidence="3" key="1">
    <citation type="submission" date="2003-08" db="EMBL/GenBank/DDBJ databases">
        <authorList>
            <person name="Birren B."/>
            <person name="Nusbaum C."/>
            <person name="Abebe A."/>
            <person name="Abouelleil A."/>
            <person name="Adekoya E."/>
            <person name="Ait-zahra M."/>
            <person name="Allen N."/>
            <person name="Allen T."/>
            <person name="An P."/>
            <person name="Anderson M."/>
            <person name="Anderson S."/>
            <person name="Arachchi H."/>
            <person name="Armbruster J."/>
            <person name="Bachantsang P."/>
            <person name="Baldwin J."/>
            <person name="Barry A."/>
            <person name="Bayul T."/>
            <person name="Blitshsteyn B."/>
            <person name="Bloom T."/>
            <person name="Blye J."/>
            <person name="Boguslavskiy L."/>
            <person name="Borowsky M."/>
            <person name="Boukhgalter B."/>
            <person name="Brunache A."/>
            <person name="Butler J."/>
            <person name="Calixte N."/>
            <person name="Calvo S."/>
            <person name="Camarata J."/>
            <person name="Campo K."/>
            <person name="Chang J."/>
            <person name="Cheshatsang Y."/>
            <person name="Citroen M."/>
            <person name="Collymore A."/>
            <person name="Considine T."/>
            <person name="Cook A."/>
            <person name="Cooke P."/>
            <person name="Corum B."/>
            <person name="Cuomo C."/>
            <person name="David R."/>
            <person name="Dawoe T."/>
            <person name="Degray S."/>
            <person name="Dodge S."/>
            <person name="Dooley K."/>
            <person name="Dorje P."/>
            <person name="Dorjee K."/>
            <person name="Dorris L."/>
            <person name="Duffey N."/>
            <person name="Dupes A."/>
            <person name="Elkins T."/>
            <person name="Engels R."/>
            <person name="Erickson J."/>
            <person name="Farina A."/>
            <person name="Faro S."/>
            <person name="Ferreira P."/>
            <person name="Fischer H."/>
            <person name="Fitzgerald M."/>
            <person name="Foley K."/>
            <person name="Gage D."/>
            <person name="Galagan J."/>
            <person name="Gearin G."/>
            <person name="Gnerre S."/>
            <person name="Gnirke A."/>
            <person name="Goyette A."/>
            <person name="Graham J."/>
            <person name="Grandbois E."/>
            <person name="Gyaltsen K."/>
            <person name="Hafez N."/>
            <person name="Hagopian D."/>
            <person name="Hagos B."/>
            <person name="Hall J."/>
            <person name="Hatcher B."/>
            <person name="Heller A."/>
            <person name="Higgins H."/>
            <person name="Honan T."/>
            <person name="Horn A."/>
            <person name="Houde N."/>
            <person name="Hughes L."/>
            <person name="Hulme W."/>
            <person name="Husby E."/>
            <person name="Iliev I."/>
            <person name="Jaffe D."/>
            <person name="Jones C."/>
            <person name="Kamal M."/>
            <person name="Kamat A."/>
            <person name="Kamvysselis M."/>
            <person name="Karlsson E."/>
            <person name="Kells C."/>
            <person name="Kieu A."/>
            <person name="Kisner P."/>
            <person name="Kodira C."/>
            <person name="Kulbokas E."/>
            <person name="Labutti K."/>
            <person name="Lama D."/>
            <person name="Landers T."/>
            <person name="Leger J."/>
            <person name="Levine S."/>
            <person name="Lewis D."/>
            <person name="Lewis T."/>
            <person name="Lindblad-toh K."/>
            <person name="Liu X."/>
            <person name="Lokyitsang T."/>
            <person name="Lokyitsang Y."/>
            <person name="Lucien O."/>
            <person name="Lui A."/>
            <person name="Ma L.J."/>
            <person name="Mabbitt R."/>
            <person name="Macdonald J."/>
            <person name="Maclean C."/>
            <person name="Major J."/>
            <person name="Manning J."/>
            <person name="Marabella R."/>
            <person name="Maru K."/>
            <person name="Matthews C."/>
            <person name="Mauceli E."/>
            <person name="Mccarthy M."/>
            <person name="Mcdonough S."/>
            <person name="Mcghee T."/>
            <person name="Meldrim J."/>
            <person name="Meneus L."/>
            <person name="Mesirov J."/>
            <person name="Mihalev A."/>
            <person name="Mihova T."/>
            <person name="Mikkelsen T."/>
            <person name="Mlenga V."/>
            <person name="Moru K."/>
            <person name="Mozes J."/>
            <person name="Mulrain L."/>
            <person name="Munson G."/>
            <person name="Naylor J."/>
            <person name="Newes C."/>
            <person name="Nguyen C."/>
            <person name="Nguyen N."/>
            <person name="Nguyen T."/>
            <person name="Nicol R."/>
            <person name="Nielsen C."/>
            <person name="Nizzari M."/>
            <person name="Norbu C."/>
            <person name="Norbu N."/>
            <person name="O'donnell P."/>
            <person name="Okoawo O."/>
            <person name="O'leary S."/>
            <person name="Omotosho B."/>
            <person name="O'neill K."/>
            <person name="Osman S."/>
            <person name="Parker S."/>
            <person name="Perrin D."/>
            <person name="Phunkhang P."/>
            <person name="Piqani B."/>
            <person name="Purcell S."/>
            <person name="Rachupka T."/>
            <person name="Ramasamy U."/>
            <person name="Rameau R."/>
            <person name="Ray V."/>
            <person name="Raymond C."/>
            <person name="Retta R."/>
            <person name="Richardson S."/>
            <person name="Rise C."/>
            <person name="Rodriguez J."/>
            <person name="Rogers J."/>
            <person name="Rogov P."/>
            <person name="Rutman M."/>
            <person name="Schupbach R."/>
            <person name="Seaman C."/>
            <person name="Settipalli S."/>
            <person name="Sharpe T."/>
            <person name="Sheridan J."/>
            <person name="Sherpa N."/>
            <person name="Shi J."/>
            <person name="Smirnov S."/>
            <person name="Smith C."/>
            <person name="Sougnez C."/>
            <person name="Spencer B."/>
            <person name="Stalker J."/>
            <person name="Stange-thomann N."/>
            <person name="Stavropoulos S."/>
            <person name="Stetson K."/>
            <person name="Stone C."/>
            <person name="Stone S."/>
            <person name="Stubbs M."/>
            <person name="Talamas J."/>
            <person name="Tchuinga P."/>
            <person name="Tenzing P."/>
            <person name="Tesfaye S."/>
            <person name="Theodore J."/>
            <person name="Thoulutsang Y."/>
            <person name="Topham K."/>
            <person name="Towey S."/>
            <person name="Tsamla T."/>
            <person name="Tsomo N."/>
            <person name="Vallee D."/>
            <person name="Vassiliev H."/>
            <person name="Venkataraman V."/>
            <person name="Vinson J."/>
            <person name="Vo A."/>
            <person name="Wade C."/>
            <person name="Wang S."/>
            <person name="Wangchuk T."/>
            <person name="Wangdi T."/>
            <person name="Whittaker C."/>
            <person name="Wilkinson J."/>
            <person name="Wu Y."/>
            <person name="Wyman D."/>
            <person name="Yadav S."/>
            <person name="Yang S."/>
            <person name="Yang X."/>
            <person name="Yeager S."/>
            <person name="Yee E."/>
            <person name="Young G."/>
            <person name="Zainoun J."/>
            <person name="Zembeck L."/>
            <person name="Zimmer A."/>
            <person name="Zody M."/>
            <person name="Lander E."/>
        </authorList>
    </citation>
    <scope>NUCLEOTIDE SEQUENCE [LARGE SCALE GENOMIC DNA]</scope>
</reference>
<dbReference type="AlphaFoldDB" id="H2Z6V1"/>
<dbReference type="HOGENOM" id="CLU_1562350_0_0_1"/>
<protein>
    <recommendedName>
        <fullName evidence="1">SAM domain-containing protein</fullName>
    </recommendedName>
</protein>
<reference evidence="2" key="2">
    <citation type="submission" date="2025-08" db="UniProtKB">
        <authorList>
            <consortium name="Ensembl"/>
        </authorList>
    </citation>
    <scope>IDENTIFICATION</scope>
</reference>
<feature type="domain" description="SAM" evidence="1">
    <location>
        <begin position="113"/>
        <end position="158"/>
    </location>
</feature>